<evidence type="ECO:0000313" key="3">
    <source>
        <dbReference type="Proteomes" id="UP001281410"/>
    </source>
</evidence>
<accession>A0AAE0B7Y6</accession>
<evidence type="ECO:0000313" key="2">
    <source>
        <dbReference type="EMBL" id="KAK3230999.1"/>
    </source>
</evidence>
<dbReference type="EMBL" id="JANJYJ010000001">
    <property type="protein sequence ID" value="KAK3230999.1"/>
    <property type="molecule type" value="Genomic_DNA"/>
</dbReference>
<keyword evidence="1" id="KW-0812">Transmembrane</keyword>
<organism evidence="2 3">
    <name type="scientific">Dipteronia sinensis</name>
    <dbReference type="NCBI Taxonomy" id="43782"/>
    <lineage>
        <taxon>Eukaryota</taxon>
        <taxon>Viridiplantae</taxon>
        <taxon>Streptophyta</taxon>
        <taxon>Embryophyta</taxon>
        <taxon>Tracheophyta</taxon>
        <taxon>Spermatophyta</taxon>
        <taxon>Magnoliopsida</taxon>
        <taxon>eudicotyledons</taxon>
        <taxon>Gunneridae</taxon>
        <taxon>Pentapetalae</taxon>
        <taxon>rosids</taxon>
        <taxon>malvids</taxon>
        <taxon>Sapindales</taxon>
        <taxon>Sapindaceae</taxon>
        <taxon>Hippocastanoideae</taxon>
        <taxon>Acereae</taxon>
        <taxon>Dipteronia</taxon>
    </lineage>
</organism>
<keyword evidence="3" id="KW-1185">Reference proteome</keyword>
<name>A0AAE0B7Y6_9ROSI</name>
<protein>
    <submittedName>
        <fullName evidence="2">Uncharacterized protein</fullName>
    </submittedName>
</protein>
<reference evidence="2" key="1">
    <citation type="journal article" date="2023" name="Plant J.">
        <title>Genome sequences and population genomics provide insights into the demographic history, inbreeding, and mutation load of two 'living fossil' tree species of Dipteronia.</title>
        <authorList>
            <person name="Feng Y."/>
            <person name="Comes H.P."/>
            <person name="Chen J."/>
            <person name="Zhu S."/>
            <person name="Lu R."/>
            <person name="Zhang X."/>
            <person name="Li P."/>
            <person name="Qiu J."/>
            <person name="Olsen K.M."/>
            <person name="Qiu Y."/>
        </authorList>
    </citation>
    <scope>NUCLEOTIDE SEQUENCE</scope>
    <source>
        <strain evidence="2">NBL</strain>
    </source>
</reference>
<gene>
    <name evidence="2" type="ORF">Dsin_002880</name>
</gene>
<keyword evidence="1" id="KW-0472">Membrane</keyword>
<dbReference type="AlphaFoldDB" id="A0AAE0B7Y6"/>
<keyword evidence="1" id="KW-1133">Transmembrane helix</keyword>
<proteinExistence type="predicted"/>
<sequence>MKAQTCVPGPQLDHAQVSFSPKRWLAENPEMVRSGWQLLIAGLSQMIRVSGFVTCVVVLIWICKDSHILERASLRGSTWM</sequence>
<evidence type="ECO:0000256" key="1">
    <source>
        <dbReference type="SAM" id="Phobius"/>
    </source>
</evidence>
<comment type="caution">
    <text evidence="2">The sequence shown here is derived from an EMBL/GenBank/DDBJ whole genome shotgun (WGS) entry which is preliminary data.</text>
</comment>
<dbReference type="Proteomes" id="UP001281410">
    <property type="component" value="Unassembled WGS sequence"/>
</dbReference>
<feature type="transmembrane region" description="Helical" evidence="1">
    <location>
        <begin position="38"/>
        <end position="63"/>
    </location>
</feature>